<accession>Q69218</accession>
<organismHost>
    <name type="scientific">Homo sapiens</name>
    <name type="common">Human</name>
    <dbReference type="NCBI Taxonomy" id="9606"/>
</organismHost>
<proteinExistence type="predicted"/>
<protein>
    <submittedName>
        <fullName evidence="1">Cytomegalovirus (HCMV) large phosphoprotein 150 (pp150) leader sequence</fullName>
    </submittedName>
</protein>
<dbReference type="EMBL" id="M55277">
    <property type="protein sequence ID" value="AAA45998.1"/>
    <property type="molecule type" value="Genomic_DNA"/>
</dbReference>
<sequence length="8" mass="923">MMVSIVDE</sequence>
<evidence type="ECO:0000313" key="1">
    <source>
        <dbReference type="EMBL" id="AAA45998.1"/>
    </source>
</evidence>
<organism evidence="1">
    <name type="scientific">Human cytomegalovirus</name>
    <name type="common">HHV-5</name>
    <name type="synonym">Human herpesvirus 5</name>
    <dbReference type="NCBI Taxonomy" id="10359"/>
    <lineage>
        <taxon>Viruses</taxon>
        <taxon>Duplodnaviria</taxon>
        <taxon>Heunggongvirae</taxon>
        <taxon>Peploviricota</taxon>
        <taxon>Herviviricetes</taxon>
        <taxon>Herpesvirales</taxon>
        <taxon>Orthoherpesviridae</taxon>
        <taxon>Betaherpesvirinae</taxon>
        <taxon>Cytomegalovirus</taxon>
        <taxon>Cytomegalovirus humanbeta5</taxon>
    </lineage>
</organism>
<name>Q69218_HCMV</name>
<reference evidence="1" key="1">
    <citation type="journal article" date="1990" name="Virology">
        <title>Translational inhibition by cytomegalovirus transcript leaders.</title>
        <authorList>
            <person name="Biegalke B.J."/>
            <person name="Geballe A.P."/>
        </authorList>
    </citation>
    <scope>NUCLEOTIDE SEQUENCE</scope>
    <source>
        <strain evidence="1">Towne</strain>
    </source>
</reference>